<dbReference type="SUPFAM" id="SSF51230">
    <property type="entry name" value="Single hybrid motif"/>
    <property type="match status" value="1"/>
</dbReference>
<dbReference type="RefSeq" id="WP_105871727.1">
    <property type="nucleotide sequence ID" value="NZ_PVLV01000628.1"/>
</dbReference>
<dbReference type="Gene3D" id="2.40.50.100">
    <property type="match status" value="1"/>
</dbReference>
<keyword evidence="8" id="KW-1185">Reference proteome</keyword>
<dbReference type="EMBL" id="PVLV01000628">
    <property type="protein sequence ID" value="PRH75921.1"/>
    <property type="molecule type" value="Genomic_DNA"/>
</dbReference>
<evidence type="ECO:0000256" key="2">
    <source>
        <dbReference type="ARBA" id="ARBA00009477"/>
    </source>
</evidence>
<evidence type="ECO:0008006" key="9">
    <source>
        <dbReference type="Google" id="ProtNLM"/>
    </source>
</evidence>
<dbReference type="PANTHER" id="PTHR30386:SF26">
    <property type="entry name" value="TRANSPORT PROTEIN COMB"/>
    <property type="match status" value="1"/>
</dbReference>
<dbReference type="PANTHER" id="PTHR30386">
    <property type="entry name" value="MEMBRANE FUSION SUBUNIT OF EMRAB-TOLC MULTIDRUG EFFLUX PUMP"/>
    <property type="match status" value="1"/>
</dbReference>
<comment type="similarity">
    <text evidence="2">Belongs to the membrane fusion protein (MFP) (TC 8.A.1) family.</text>
</comment>
<name>A0A2S9PND9_9ACTN</name>
<evidence type="ECO:0000313" key="8">
    <source>
        <dbReference type="Proteomes" id="UP000239322"/>
    </source>
</evidence>
<evidence type="ECO:0000256" key="3">
    <source>
        <dbReference type="ARBA" id="ARBA00022692"/>
    </source>
</evidence>
<dbReference type="AlphaFoldDB" id="A0A2S9PND9"/>
<dbReference type="GO" id="GO:0016020">
    <property type="term" value="C:membrane"/>
    <property type="evidence" value="ECO:0007669"/>
    <property type="project" value="UniProtKB-SubCell"/>
</dbReference>
<organism evidence="7 8">
    <name type="scientific">Streptomyces solincola</name>
    <dbReference type="NCBI Taxonomy" id="2100817"/>
    <lineage>
        <taxon>Bacteria</taxon>
        <taxon>Bacillati</taxon>
        <taxon>Actinomycetota</taxon>
        <taxon>Actinomycetes</taxon>
        <taxon>Kitasatosporales</taxon>
        <taxon>Streptomycetaceae</taxon>
        <taxon>Streptomyces</taxon>
    </lineage>
</organism>
<protein>
    <recommendedName>
        <fullName evidence="9">HlyD family efflux transporter periplasmic adaptor subunit</fullName>
    </recommendedName>
</protein>
<sequence>MQFRPQALSRMQAPEEIDLPVRLARPRGLLALGVTLLAVAAAAFWTVTGSVSATVRAPAVLTHGQGGYVVQSPVTGQVTGVPAAEGDRVAEGTPLFEVRTAGGTRAVVKALAPGRVTALASGIGSVVTTGADLASVERVAHADDPLTAVAYVPADRAAALSAGAAVDLTLPSAPAQRYGVLRGRVGEIGRTPQSRQRIAAFLGSDELAGEL</sequence>
<evidence type="ECO:0000256" key="6">
    <source>
        <dbReference type="SAM" id="Phobius"/>
    </source>
</evidence>
<evidence type="ECO:0000256" key="1">
    <source>
        <dbReference type="ARBA" id="ARBA00004167"/>
    </source>
</evidence>
<proteinExistence type="inferred from homology"/>
<evidence type="ECO:0000313" key="7">
    <source>
        <dbReference type="EMBL" id="PRH75921.1"/>
    </source>
</evidence>
<comment type="subcellular location">
    <subcellularLocation>
        <location evidence="1">Membrane</location>
        <topology evidence="1">Single-pass membrane protein</topology>
    </subcellularLocation>
</comment>
<reference evidence="7 8" key="1">
    <citation type="submission" date="2018-03" db="EMBL/GenBank/DDBJ databases">
        <title>Novel Streptomyces sp. from soil.</title>
        <authorList>
            <person name="Tan G.Y.A."/>
            <person name="Lee Z.Y."/>
        </authorList>
    </citation>
    <scope>NUCLEOTIDE SEQUENCE [LARGE SCALE GENOMIC DNA]</scope>
    <source>
        <strain evidence="7 8">ST5x</strain>
    </source>
</reference>
<evidence type="ECO:0000256" key="4">
    <source>
        <dbReference type="ARBA" id="ARBA00022989"/>
    </source>
</evidence>
<feature type="non-terminal residue" evidence="7">
    <location>
        <position position="211"/>
    </location>
</feature>
<feature type="transmembrane region" description="Helical" evidence="6">
    <location>
        <begin position="29"/>
        <end position="47"/>
    </location>
</feature>
<dbReference type="OrthoDB" id="3516536at2"/>
<evidence type="ECO:0000256" key="5">
    <source>
        <dbReference type="ARBA" id="ARBA00023136"/>
    </source>
</evidence>
<dbReference type="InterPro" id="IPR011053">
    <property type="entry name" value="Single_hybrid_motif"/>
</dbReference>
<accession>A0A2S9PND9</accession>
<keyword evidence="4 6" id="KW-1133">Transmembrane helix</keyword>
<dbReference type="InterPro" id="IPR050739">
    <property type="entry name" value="MFP"/>
</dbReference>
<gene>
    <name evidence="7" type="ORF">C6N75_28410</name>
</gene>
<keyword evidence="3 6" id="KW-0812">Transmembrane</keyword>
<dbReference type="Proteomes" id="UP000239322">
    <property type="component" value="Unassembled WGS sequence"/>
</dbReference>
<comment type="caution">
    <text evidence="7">The sequence shown here is derived from an EMBL/GenBank/DDBJ whole genome shotgun (WGS) entry which is preliminary data.</text>
</comment>
<keyword evidence="5 6" id="KW-0472">Membrane</keyword>